<dbReference type="SUPFAM" id="SSF53067">
    <property type="entry name" value="Actin-like ATPase domain"/>
    <property type="match status" value="1"/>
</dbReference>
<proteinExistence type="inferred from homology"/>
<dbReference type="Pfam" id="PF00480">
    <property type="entry name" value="ROK"/>
    <property type="match status" value="1"/>
</dbReference>
<organism evidence="2 3">
    <name type="scientific">Candidatus Thiothrix singaporensis</name>
    <dbReference type="NCBI Taxonomy" id="2799669"/>
    <lineage>
        <taxon>Bacteria</taxon>
        <taxon>Pseudomonadati</taxon>
        <taxon>Pseudomonadota</taxon>
        <taxon>Gammaproteobacteria</taxon>
        <taxon>Thiotrichales</taxon>
        <taxon>Thiotrichaceae</taxon>
        <taxon>Thiothrix</taxon>
    </lineage>
</organism>
<evidence type="ECO:0000313" key="2">
    <source>
        <dbReference type="EMBL" id="QLQ31385.1"/>
    </source>
</evidence>
<evidence type="ECO:0000313" key="3">
    <source>
        <dbReference type="Proteomes" id="UP000510621"/>
    </source>
</evidence>
<dbReference type="Gene3D" id="3.30.420.40">
    <property type="match status" value="2"/>
</dbReference>
<dbReference type="EMBL" id="CP059265">
    <property type="protein sequence ID" value="QLQ31385.1"/>
    <property type="molecule type" value="Genomic_DNA"/>
</dbReference>
<dbReference type="AlphaFoldDB" id="A0A7L6AQJ5"/>
<dbReference type="PANTHER" id="PTHR18964:SF149">
    <property type="entry name" value="BIFUNCTIONAL UDP-N-ACETYLGLUCOSAMINE 2-EPIMERASE_N-ACETYLMANNOSAMINE KINASE"/>
    <property type="match status" value="1"/>
</dbReference>
<accession>A0A7L6AQJ5</accession>
<dbReference type="InterPro" id="IPR000600">
    <property type="entry name" value="ROK"/>
</dbReference>
<dbReference type="PANTHER" id="PTHR18964">
    <property type="entry name" value="ROK (REPRESSOR, ORF, KINASE) FAMILY"/>
    <property type="match status" value="1"/>
</dbReference>
<reference evidence="2" key="1">
    <citation type="submission" date="2020-06" db="EMBL/GenBank/DDBJ databases">
        <title>Analysis procedures for assessing recovery of high quality, complete, closed genomes from Nanopore long read metagenome sequencing.</title>
        <authorList>
            <person name="Bessarab I."/>
            <person name="Arumugam K."/>
            <person name="Haryono M."/>
            <person name="Liu X."/>
            <person name="Roy S."/>
            <person name="Zuniga-Montanez R.E."/>
            <person name="Qiu G."/>
            <person name="Drautz-Moses D.I."/>
            <person name="Law Y.Y."/>
            <person name="Wuertz S."/>
            <person name="Lauro F.M."/>
            <person name="Huson D.H."/>
            <person name="Williams R.B."/>
        </authorList>
    </citation>
    <scope>NUCLEOTIDE SEQUENCE [LARGE SCALE GENOMIC DNA]</scope>
    <source>
        <strain evidence="2">SSD2</strain>
    </source>
</reference>
<dbReference type="InterPro" id="IPR043129">
    <property type="entry name" value="ATPase_NBD"/>
</dbReference>
<dbReference type="KEGG" id="this:HZT40_06990"/>
<evidence type="ECO:0000256" key="1">
    <source>
        <dbReference type="ARBA" id="ARBA00006479"/>
    </source>
</evidence>
<dbReference type="Proteomes" id="UP000510621">
    <property type="component" value="Chromosome"/>
</dbReference>
<gene>
    <name evidence="2" type="ORF">HZT40_06990</name>
</gene>
<protein>
    <submittedName>
        <fullName evidence="2">ROK family protein</fullName>
    </submittedName>
</protein>
<comment type="similarity">
    <text evidence="1">Belongs to the ROK (NagC/XylR) family.</text>
</comment>
<sequence length="223" mass="24161">MRGKAMNILVIDIGGTHIKLGFSSQLGEKRKFDSSPEMTPQKMLENVQSLTGDWAYEAVSIGYPGAVLGGKPVHEPHNLAEGWVGFDFAGAFGHPLKLVNDAAMQALGNYRSGKMLFLGLGTGLGSALIVDGIIEPLELAHLPYKKGKTFEDYVGVRGLEDRGKKKWRKSVHDVVERLRAALEPEDVVLGGGNAKLLDELPEGTRLGDDMAAFTGGFRLWEAE</sequence>
<keyword evidence="3" id="KW-1185">Reference proteome</keyword>
<name>A0A7L6AQJ5_9GAMM</name>